<dbReference type="EMBL" id="BEZZ01000613">
    <property type="protein sequence ID" value="GCC34599.1"/>
    <property type="molecule type" value="Genomic_DNA"/>
</dbReference>
<comment type="caution">
    <text evidence="1">The sequence shown here is derived from an EMBL/GenBank/DDBJ whole genome shotgun (WGS) entry which is preliminary data.</text>
</comment>
<organism evidence="1 2">
    <name type="scientific">Chiloscyllium punctatum</name>
    <name type="common">Brownbanded bambooshark</name>
    <name type="synonym">Hemiscyllium punctatum</name>
    <dbReference type="NCBI Taxonomy" id="137246"/>
    <lineage>
        <taxon>Eukaryota</taxon>
        <taxon>Metazoa</taxon>
        <taxon>Chordata</taxon>
        <taxon>Craniata</taxon>
        <taxon>Vertebrata</taxon>
        <taxon>Chondrichthyes</taxon>
        <taxon>Elasmobranchii</taxon>
        <taxon>Galeomorphii</taxon>
        <taxon>Galeoidea</taxon>
        <taxon>Orectolobiformes</taxon>
        <taxon>Hemiscylliidae</taxon>
        <taxon>Chiloscyllium</taxon>
    </lineage>
</organism>
<proteinExistence type="predicted"/>
<accession>A0A401SW21</accession>
<keyword evidence="2" id="KW-1185">Reference proteome</keyword>
<reference evidence="1 2" key="1">
    <citation type="journal article" date="2018" name="Nat. Ecol. Evol.">
        <title>Shark genomes provide insights into elasmobranch evolution and the origin of vertebrates.</title>
        <authorList>
            <person name="Hara Y"/>
            <person name="Yamaguchi K"/>
            <person name="Onimaru K"/>
            <person name="Kadota M"/>
            <person name="Koyanagi M"/>
            <person name="Keeley SD"/>
            <person name="Tatsumi K"/>
            <person name="Tanaka K"/>
            <person name="Motone F"/>
            <person name="Kageyama Y"/>
            <person name="Nozu R"/>
            <person name="Adachi N"/>
            <person name="Nishimura O"/>
            <person name="Nakagawa R"/>
            <person name="Tanegashima C"/>
            <person name="Kiyatake I"/>
            <person name="Matsumoto R"/>
            <person name="Murakumo K"/>
            <person name="Nishida K"/>
            <person name="Terakita A"/>
            <person name="Kuratani S"/>
            <person name="Sato K"/>
            <person name="Hyodo S Kuraku.S."/>
        </authorList>
    </citation>
    <scope>NUCLEOTIDE SEQUENCE [LARGE SCALE GENOMIC DNA]</scope>
</reference>
<sequence length="86" mass="9829">MATKSEEQSRWSGEWVTIRSRIGSDILQCLTAQTIHLDTWARDSKAVVCLRNSSLKQDIRQYNQCKPGLDPTLSPRFTSTLWVCSK</sequence>
<dbReference type="AlphaFoldDB" id="A0A401SW21"/>
<dbReference type="Proteomes" id="UP000287033">
    <property type="component" value="Unassembled WGS sequence"/>
</dbReference>
<evidence type="ECO:0000313" key="2">
    <source>
        <dbReference type="Proteomes" id="UP000287033"/>
    </source>
</evidence>
<evidence type="ECO:0000313" key="1">
    <source>
        <dbReference type="EMBL" id="GCC34599.1"/>
    </source>
</evidence>
<gene>
    <name evidence="1" type="ORF">chiPu_0013074</name>
</gene>
<name>A0A401SW21_CHIPU</name>
<protein>
    <submittedName>
        <fullName evidence="1">Uncharacterized protein</fullName>
    </submittedName>
</protein>